<name>A0A6A6SKA4_9PLEO</name>
<dbReference type="Proteomes" id="UP000799753">
    <property type="component" value="Unassembled WGS sequence"/>
</dbReference>
<reference evidence="1" key="1">
    <citation type="journal article" date="2020" name="Stud. Mycol.">
        <title>101 Dothideomycetes genomes: a test case for predicting lifestyles and emergence of pathogens.</title>
        <authorList>
            <person name="Haridas S."/>
            <person name="Albert R."/>
            <person name="Binder M."/>
            <person name="Bloem J."/>
            <person name="Labutti K."/>
            <person name="Salamov A."/>
            <person name="Andreopoulos B."/>
            <person name="Baker S."/>
            <person name="Barry K."/>
            <person name="Bills G."/>
            <person name="Bluhm B."/>
            <person name="Cannon C."/>
            <person name="Castanera R."/>
            <person name="Culley D."/>
            <person name="Daum C."/>
            <person name="Ezra D."/>
            <person name="Gonzalez J."/>
            <person name="Henrissat B."/>
            <person name="Kuo A."/>
            <person name="Liang C."/>
            <person name="Lipzen A."/>
            <person name="Lutzoni F."/>
            <person name="Magnuson J."/>
            <person name="Mondo S."/>
            <person name="Nolan M."/>
            <person name="Ohm R."/>
            <person name="Pangilinan J."/>
            <person name="Park H.-J."/>
            <person name="Ramirez L."/>
            <person name="Alfaro M."/>
            <person name="Sun H."/>
            <person name="Tritt A."/>
            <person name="Yoshinaga Y."/>
            <person name="Zwiers L.-H."/>
            <person name="Turgeon B."/>
            <person name="Goodwin S."/>
            <person name="Spatafora J."/>
            <person name="Crous P."/>
            <person name="Grigoriev I."/>
        </authorList>
    </citation>
    <scope>NUCLEOTIDE SEQUENCE</scope>
    <source>
        <strain evidence="1">CBS 473.64</strain>
    </source>
</reference>
<organism evidence="1 2">
    <name type="scientific">Massarina eburnea CBS 473.64</name>
    <dbReference type="NCBI Taxonomy" id="1395130"/>
    <lineage>
        <taxon>Eukaryota</taxon>
        <taxon>Fungi</taxon>
        <taxon>Dikarya</taxon>
        <taxon>Ascomycota</taxon>
        <taxon>Pezizomycotina</taxon>
        <taxon>Dothideomycetes</taxon>
        <taxon>Pleosporomycetidae</taxon>
        <taxon>Pleosporales</taxon>
        <taxon>Massarineae</taxon>
        <taxon>Massarinaceae</taxon>
        <taxon>Massarina</taxon>
    </lineage>
</organism>
<proteinExistence type="predicted"/>
<accession>A0A6A6SKA4</accession>
<evidence type="ECO:0000313" key="2">
    <source>
        <dbReference type="Proteomes" id="UP000799753"/>
    </source>
</evidence>
<dbReference type="AlphaFoldDB" id="A0A6A6SKA4"/>
<evidence type="ECO:0000313" key="1">
    <source>
        <dbReference type="EMBL" id="KAF2646634.1"/>
    </source>
</evidence>
<dbReference type="EMBL" id="MU006776">
    <property type="protein sequence ID" value="KAF2646634.1"/>
    <property type="molecule type" value="Genomic_DNA"/>
</dbReference>
<keyword evidence="2" id="KW-1185">Reference proteome</keyword>
<sequence>MRQFENGYVAESGMLGYTYEDYQEPSPPASFLIWRPQQLRPLIPFSPLFETPCSTAYGLGPLPPRNITLLPPPSFVGTVTDADGVLRAPNPRVLGEDHAQLLWLLQEANHCGSDEGERTHEDNVSDVLQLHREFGQAFHERTWEVDMRDVGMSEGQAQGQASWDDLVDYGEMDGAME</sequence>
<gene>
    <name evidence="1" type="ORF">P280DRAFT_464836</name>
</gene>
<protein>
    <submittedName>
        <fullName evidence="1">Uncharacterized protein</fullName>
    </submittedName>
</protein>